<reference evidence="1" key="2">
    <citation type="submission" date="2025-03" db="EMBL/GenBank/DDBJ databases">
        <authorList>
            <consortium name="ELIXIR-Norway"/>
            <consortium name="Elixir Norway"/>
        </authorList>
    </citation>
    <scope>NUCLEOTIDE SEQUENCE</scope>
</reference>
<name>A0AC60A663_RANTA</name>
<accession>A0AC60A663</accession>
<evidence type="ECO:0000313" key="1">
    <source>
        <dbReference type="EMBL" id="CAN0560618.1"/>
    </source>
</evidence>
<reference evidence="1" key="1">
    <citation type="submission" date="2023-05" db="EMBL/GenBank/DDBJ databases">
        <authorList>
            <consortium name="ELIXIR-Norway"/>
        </authorList>
    </citation>
    <scope>NUCLEOTIDE SEQUENCE</scope>
</reference>
<protein>
    <submittedName>
        <fullName evidence="1">Uncharacterized protein</fullName>
    </submittedName>
</protein>
<dbReference type="EMBL" id="OX596092">
    <property type="protein sequence ID" value="CAN0560618.1"/>
    <property type="molecule type" value="Genomic_DNA"/>
</dbReference>
<organism evidence="1 2">
    <name type="scientific">Rangifer tarandus platyrhynchus</name>
    <name type="common">Svalbard reindeer</name>
    <dbReference type="NCBI Taxonomy" id="3082113"/>
    <lineage>
        <taxon>Eukaryota</taxon>
        <taxon>Metazoa</taxon>
        <taxon>Chordata</taxon>
        <taxon>Craniata</taxon>
        <taxon>Vertebrata</taxon>
        <taxon>Euteleostomi</taxon>
        <taxon>Mammalia</taxon>
        <taxon>Eutheria</taxon>
        <taxon>Laurasiatheria</taxon>
        <taxon>Artiodactyla</taxon>
        <taxon>Ruminantia</taxon>
        <taxon>Pecora</taxon>
        <taxon>Cervidae</taxon>
        <taxon>Odocoileinae</taxon>
        <taxon>Rangifer</taxon>
    </lineage>
</organism>
<evidence type="ECO:0000313" key="2">
    <source>
        <dbReference type="Proteomes" id="UP001162501"/>
    </source>
</evidence>
<gene>
    <name evidence="1" type="ORF">MRATA1EN22A_LOCUS27050</name>
</gene>
<proteinExistence type="predicted"/>
<sequence length="115" mass="13169">MPCRTCIYVFNNNLFLIYSLTLIAQMVKNPPAMLESRVRSLGQKILWKGKQQPTPELLPGIFSGQGSLVGYNPWNCKEVDMTEQLLYTLNLQFSTRLKIDWLNITIITCNNCTNP</sequence>
<dbReference type="Proteomes" id="UP001162501">
    <property type="component" value="Chromosome 8"/>
</dbReference>